<feature type="non-terminal residue" evidence="5">
    <location>
        <position position="64"/>
    </location>
</feature>
<dbReference type="InterPro" id="IPR011598">
    <property type="entry name" value="bHLH_dom"/>
</dbReference>
<keyword evidence="1" id="KW-0805">Transcription regulation</keyword>
<gene>
    <name evidence="5" type="ORF">NEMVEDRAFT_v1g90352</name>
</gene>
<dbReference type="CDD" id="cd11413">
    <property type="entry name" value="bHLH_TS_TAL_LYL"/>
    <property type="match status" value="1"/>
</dbReference>
<dbReference type="GO" id="GO:0046983">
    <property type="term" value="F:protein dimerization activity"/>
    <property type="evidence" value="ECO:0007669"/>
    <property type="project" value="InterPro"/>
</dbReference>
<dbReference type="GO" id="GO:0000981">
    <property type="term" value="F:DNA-binding transcription factor activity, RNA polymerase II-specific"/>
    <property type="evidence" value="ECO:0007669"/>
    <property type="project" value="InterPro"/>
</dbReference>
<dbReference type="HOGENOM" id="CLU_171328_2_0_1"/>
<reference evidence="5 6" key="1">
    <citation type="journal article" date="2007" name="Science">
        <title>Sea anemone genome reveals ancestral eumetazoan gene repertoire and genomic organization.</title>
        <authorList>
            <person name="Putnam N.H."/>
            <person name="Srivastava M."/>
            <person name="Hellsten U."/>
            <person name="Dirks B."/>
            <person name="Chapman J."/>
            <person name="Salamov A."/>
            <person name="Terry A."/>
            <person name="Shapiro H."/>
            <person name="Lindquist E."/>
            <person name="Kapitonov V.V."/>
            <person name="Jurka J."/>
            <person name="Genikhovich G."/>
            <person name="Grigoriev I.V."/>
            <person name="Lucas S.M."/>
            <person name="Steele R.E."/>
            <person name="Finnerty J.R."/>
            <person name="Technau U."/>
            <person name="Martindale M.Q."/>
            <person name="Rokhsar D.S."/>
        </authorList>
    </citation>
    <scope>NUCLEOTIDE SEQUENCE [LARGE SCALE GENOMIC DNA]</scope>
    <source>
        <strain evidence="6">CH2 X CH6</strain>
    </source>
</reference>
<keyword evidence="2" id="KW-0238">DNA-binding</keyword>
<dbReference type="InterPro" id="IPR036638">
    <property type="entry name" value="HLH_DNA-bd_sf"/>
</dbReference>
<dbReference type="InterPro" id="IPR040238">
    <property type="entry name" value="TAL-like"/>
</dbReference>
<evidence type="ECO:0000256" key="1">
    <source>
        <dbReference type="ARBA" id="ARBA00023015"/>
    </source>
</evidence>
<dbReference type="PhylomeDB" id="A7RQN3"/>
<dbReference type="GO" id="GO:0003677">
    <property type="term" value="F:DNA binding"/>
    <property type="evidence" value="ECO:0007669"/>
    <property type="project" value="UniProtKB-KW"/>
</dbReference>
<dbReference type="AlphaFoldDB" id="A7RQN3"/>
<keyword evidence="6" id="KW-1185">Reference proteome</keyword>
<dbReference type="PANTHER" id="PTHR13864">
    <property type="entry name" value="T-CELL ACUTE LYMPHOCYTIC LEUKEMIA/STEM CELL LEUKEMIA-RELATED"/>
    <property type="match status" value="1"/>
</dbReference>
<evidence type="ECO:0000256" key="3">
    <source>
        <dbReference type="ARBA" id="ARBA00023163"/>
    </source>
</evidence>
<feature type="domain" description="BHLH" evidence="4">
    <location>
        <begin position="1"/>
        <end position="53"/>
    </location>
</feature>
<evidence type="ECO:0000313" key="5">
    <source>
        <dbReference type="EMBL" id="EDO46193.1"/>
    </source>
</evidence>
<dbReference type="SMART" id="SM00353">
    <property type="entry name" value="HLH"/>
    <property type="match status" value="1"/>
</dbReference>
<dbReference type="FunFam" id="4.10.280.10:FF:000015">
    <property type="entry name" value="T-cell acute lymphocytic leukemia 1"/>
    <property type="match status" value="1"/>
</dbReference>
<evidence type="ECO:0000313" key="6">
    <source>
        <dbReference type="Proteomes" id="UP000001593"/>
    </source>
</evidence>
<dbReference type="STRING" id="45351.A7RQN3"/>
<dbReference type="PANTHER" id="PTHR13864:SF15">
    <property type="entry name" value="T-CELL ACUTE LYMPHOCYTIC LEUKEMIA PROTEIN 1 HOMOLOG-RELATED"/>
    <property type="match status" value="1"/>
</dbReference>
<proteinExistence type="predicted"/>
<dbReference type="Pfam" id="PF00010">
    <property type="entry name" value="HLH"/>
    <property type="match status" value="1"/>
</dbReference>
<dbReference type="Gene3D" id="4.10.280.10">
    <property type="entry name" value="Helix-loop-helix DNA-binding domain"/>
    <property type="match status" value="1"/>
</dbReference>
<dbReference type="SUPFAM" id="SSF47459">
    <property type="entry name" value="HLH, helix-loop-helix DNA-binding domain"/>
    <property type="match status" value="1"/>
</dbReference>
<dbReference type="InParanoid" id="A7RQN3"/>
<dbReference type="PROSITE" id="PS50888">
    <property type="entry name" value="BHLH"/>
    <property type="match status" value="1"/>
</dbReference>
<evidence type="ECO:0000256" key="2">
    <source>
        <dbReference type="ARBA" id="ARBA00023125"/>
    </source>
</evidence>
<sequence>MKRLYTNSRERWRQQHVNLAFAELRKLIPTYPPERKLSKNEILRFAMKYIKFLENILSDMDDTP</sequence>
<protein>
    <recommendedName>
        <fullName evidence="4">BHLH domain-containing protein</fullName>
    </recommendedName>
</protein>
<dbReference type="OMA" id="LRFAMKY"/>
<evidence type="ECO:0000259" key="4">
    <source>
        <dbReference type="PROSITE" id="PS50888"/>
    </source>
</evidence>
<keyword evidence="3" id="KW-0804">Transcription</keyword>
<organism evidence="5 6">
    <name type="scientific">Nematostella vectensis</name>
    <name type="common">Starlet sea anemone</name>
    <dbReference type="NCBI Taxonomy" id="45351"/>
    <lineage>
        <taxon>Eukaryota</taxon>
        <taxon>Metazoa</taxon>
        <taxon>Cnidaria</taxon>
        <taxon>Anthozoa</taxon>
        <taxon>Hexacorallia</taxon>
        <taxon>Actiniaria</taxon>
        <taxon>Edwardsiidae</taxon>
        <taxon>Nematostella</taxon>
    </lineage>
</organism>
<dbReference type="eggNOG" id="KOG4029">
    <property type="taxonomic scope" value="Eukaryota"/>
</dbReference>
<accession>A7RQN3</accession>
<dbReference type="Proteomes" id="UP000001593">
    <property type="component" value="Unassembled WGS sequence"/>
</dbReference>
<dbReference type="EMBL" id="DS469529">
    <property type="protein sequence ID" value="EDO46193.1"/>
    <property type="molecule type" value="Genomic_DNA"/>
</dbReference>
<name>A7RQN3_NEMVE</name>